<reference evidence="1 2" key="1">
    <citation type="submission" date="2017-04" db="EMBL/GenBank/DDBJ databases">
        <title>The new phylogeny of genus Mycobacterium.</title>
        <authorList>
            <person name="Tortoli E."/>
            <person name="Trovato A."/>
            <person name="Cirillo D.M."/>
        </authorList>
    </citation>
    <scope>NUCLEOTIDE SEQUENCE [LARGE SCALE GENOMIC DNA]</scope>
    <source>
        <strain evidence="1 2">KCTC 19819</strain>
    </source>
</reference>
<dbReference type="EMBL" id="NCXO01000048">
    <property type="protein sequence ID" value="OSC30596.1"/>
    <property type="molecule type" value="Genomic_DNA"/>
</dbReference>
<gene>
    <name evidence="1" type="ORF">B8W67_16795</name>
</gene>
<proteinExistence type="predicted"/>
<evidence type="ECO:0000313" key="1">
    <source>
        <dbReference type="EMBL" id="OSC30596.1"/>
    </source>
</evidence>
<protein>
    <submittedName>
        <fullName evidence="1">Uncharacterized protein</fullName>
    </submittedName>
</protein>
<dbReference type="AlphaFoldDB" id="A0AA91PBV1"/>
<sequence length="26" mass="2988">MRVLDGLVTWPGELDLDPKAMYDESH</sequence>
<evidence type="ECO:0000313" key="2">
    <source>
        <dbReference type="Proteomes" id="UP000193577"/>
    </source>
</evidence>
<name>A0AA91PBV1_9MYCO</name>
<keyword evidence="2" id="KW-1185">Reference proteome</keyword>
<comment type="caution">
    <text evidence="1">The sequence shown here is derived from an EMBL/GenBank/DDBJ whole genome shotgun (WGS) entry which is preliminary data.</text>
</comment>
<organism evidence="1 2">
    <name type="scientific">Mycolicibacillus koreensis</name>
    <dbReference type="NCBI Taxonomy" id="1069220"/>
    <lineage>
        <taxon>Bacteria</taxon>
        <taxon>Bacillati</taxon>
        <taxon>Actinomycetota</taxon>
        <taxon>Actinomycetes</taxon>
        <taxon>Mycobacteriales</taxon>
        <taxon>Mycobacteriaceae</taxon>
        <taxon>Mycolicibacillus</taxon>
    </lineage>
</organism>
<accession>A0AA91PBV1</accession>
<dbReference type="Proteomes" id="UP000193577">
    <property type="component" value="Unassembled WGS sequence"/>
</dbReference>